<dbReference type="SMART" id="SM00382">
    <property type="entry name" value="AAA"/>
    <property type="match status" value="1"/>
</dbReference>
<feature type="transmembrane region" description="Helical" evidence="9">
    <location>
        <begin position="134"/>
        <end position="160"/>
    </location>
</feature>
<dbReference type="PROSITE" id="PS00211">
    <property type="entry name" value="ABC_TRANSPORTER_1"/>
    <property type="match status" value="1"/>
</dbReference>
<feature type="transmembrane region" description="Helical" evidence="9">
    <location>
        <begin position="271"/>
        <end position="288"/>
    </location>
</feature>
<evidence type="ECO:0008006" key="14">
    <source>
        <dbReference type="Google" id="ProtNLM"/>
    </source>
</evidence>
<evidence type="ECO:0000256" key="2">
    <source>
        <dbReference type="ARBA" id="ARBA00005580"/>
    </source>
</evidence>
<dbReference type="SUPFAM" id="SSF90123">
    <property type="entry name" value="ABC transporter transmembrane region"/>
    <property type="match status" value="1"/>
</dbReference>
<evidence type="ECO:0000259" key="11">
    <source>
        <dbReference type="PROSITE" id="PS50929"/>
    </source>
</evidence>
<evidence type="ECO:0000256" key="7">
    <source>
        <dbReference type="ARBA" id="ARBA00023136"/>
    </source>
</evidence>
<dbReference type="InterPro" id="IPR003593">
    <property type="entry name" value="AAA+_ATPase"/>
</dbReference>
<dbReference type="InterPro" id="IPR039421">
    <property type="entry name" value="Type_1_exporter"/>
</dbReference>
<protein>
    <recommendedName>
        <fullName evidence="14">ATP-dependent permease MDL2</fullName>
    </recommendedName>
</protein>
<dbReference type="AlphaFoldDB" id="A0A1Q3AGF1"/>
<dbReference type="GO" id="GO:0005524">
    <property type="term" value="F:ATP binding"/>
    <property type="evidence" value="ECO:0007669"/>
    <property type="project" value="UniProtKB-KW"/>
</dbReference>
<dbReference type="InterPro" id="IPR011527">
    <property type="entry name" value="ABC1_TM_dom"/>
</dbReference>
<name>A0A1Q3AGF1_ZYGRO</name>
<evidence type="ECO:0000256" key="5">
    <source>
        <dbReference type="ARBA" id="ARBA00022840"/>
    </source>
</evidence>
<dbReference type="CDD" id="cd03249">
    <property type="entry name" value="ABC_MTABC3_MDL1_MDL2"/>
    <property type="match status" value="1"/>
</dbReference>
<evidence type="ECO:0000256" key="6">
    <source>
        <dbReference type="ARBA" id="ARBA00022989"/>
    </source>
</evidence>
<evidence type="ECO:0000256" key="1">
    <source>
        <dbReference type="ARBA" id="ARBA00004141"/>
    </source>
</evidence>
<keyword evidence="3 9" id="KW-0812">Transmembrane</keyword>
<feature type="domain" description="ABC transmembrane type-1" evidence="11">
    <location>
        <begin position="137"/>
        <end position="435"/>
    </location>
</feature>
<evidence type="ECO:0000313" key="12">
    <source>
        <dbReference type="EMBL" id="GAV54695.1"/>
    </source>
</evidence>
<dbReference type="GO" id="GO:0016887">
    <property type="term" value="F:ATP hydrolysis activity"/>
    <property type="evidence" value="ECO:0007669"/>
    <property type="project" value="InterPro"/>
</dbReference>
<comment type="similarity">
    <text evidence="2">Belongs to the ABC transporter superfamily. ABCB family. Mitochondrial peptide exporter (TC 3.A.1.212) subfamily.</text>
</comment>
<feature type="compositionally biased region" description="Basic and acidic residues" evidence="8">
    <location>
        <begin position="709"/>
        <end position="718"/>
    </location>
</feature>
<dbReference type="GO" id="GO:0090374">
    <property type="term" value="P:oligopeptide export from mitochondrion"/>
    <property type="evidence" value="ECO:0007669"/>
    <property type="project" value="TreeGrafter"/>
</dbReference>
<evidence type="ECO:0000259" key="10">
    <source>
        <dbReference type="PROSITE" id="PS50893"/>
    </source>
</evidence>
<keyword evidence="6 9" id="KW-1133">Transmembrane helix</keyword>
<comment type="subcellular location">
    <subcellularLocation>
        <location evidence="1">Membrane</location>
        <topology evidence="1">Multi-pass membrane protein</topology>
    </subcellularLocation>
</comment>
<dbReference type="PROSITE" id="PS50893">
    <property type="entry name" value="ABC_TRANSPORTER_2"/>
    <property type="match status" value="1"/>
</dbReference>
<dbReference type="OrthoDB" id="6500128at2759"/>
<dbReference type="GO" id="GO:0015421">
    <property type="term" value="F:ABC-type oligopeptide transporter activity"/>
    <property type="evidence" value="ECO:0007669"/>
    <property type="project" value="TreeGrafter"/>
</dbReference>
<proteinExistence type="inferred from homology"/>
<dbReference type="PANTHER" id="PTHR43394:SF2">
    <property type="entry name" value="ATP-DEPENDENT PERMEASE MDL2, MITOCHONDRIAL"/>
    <property type="match status" value="1"/>
</dbReference>
<dbReference type="InterPro" id="IPR017871">
    <property type="entry name" value="ABC_transporter-like_CS"/>
</dbReference>
<feature type="transmembrane region" description="Helical" evidence="9">
    <location>
        <begin position="294"/>
        <end position="311"/>
    </location>
</feature>
<gene>
    <name evidence="12" type="ORF">ZYGR_0AS00170</name>
</gene>
<dbReference type="FunFam" id="3.40.50.300:FF:000218">
    <property type="entry name" value="Multidrug ABC transporter ATP-binding protein"/>
    <property type="match status" value="1"/>
</dbReference>
<dbReference type="Pfam" id="PF00664">
    <property type="entry name" value="ABC_membrane"/>
    <property type="match status" value="1"/>
</dbReference>
<evidence type="ECO:0000256" key="9">
    <source>
        <dbReference type="SAM" id="Phobius"/>
    </source>
</evidence>
<accession>A0A1Q3AGF1</accession>
<dbReference type="InterPro" id="IPR027417">
    <property type="entry name" value="P-loop_NTPase"/>
</dbReference>
<evidence type="ECO:0000256" key="8">
    <source>
        <dbReference type="SAM" id="MobiDB-lite"/>
    </source>
</evidence>
<dbReference type="PROSITE" id="PS50929">
    <property type="entry name" value="ABC_TM1F"/>
    <property type="match status" value="1"/>
</dbReference>
<comment type="caution">
    <text evidence="12">The sequence shown here is derived from an EMBL/GenBank/DDBJ whole genome shotgun (WGS) entry which is preliminary data.</text>
</comment>
<feature type="compositionally biased region" description="Basic and acidic residues" evidence="8">
    <location>
        <begin position="731"/>
        <end position="745"/>
    </location>
</feature>
<dbReference type="Pfam" id="PF00005">
    <property type="entry name" value="ABC_tran"/>
    <property type="match status" value="1"/>
</dbReference>
<dbReference type="PANTHER" id="PTHR43394">
    <property type="entry name" value="ATP-DEPENDENT PERMEASE MDL1, MITOCHONDRIAL"/>
    <property type="match status" value="1"/>
</dbReference>
<reference evidence="12 13" key="1">
    <citation type="submission" date="2016-08" db="EMBL/GenBank/DDBJ databases">
        <title>Draft genome sequence of allopolyploid Zygosaccharomyces rouxii.</title>
        <authorList>
            <person name="Watanabe J."/>
            <person name="Uehara K."/>
            <person name="Mogi Y."/>
            <person name="Tsukioka Y."/>
        </authorList>
    </citation>
    <scope>NUCLEOTIDE SEQUENCE [LARGE SCALE GENOMIC DNA]</scope>
    <source>
        <strain evidence="12 13">NBRC 110957</strain>
    </source>
</reference>
<dbReference type="InterPro" id="IPR003439">
    <property type="entry name" value="ABC_transporter-like_ATP-bd"/>
</dbReference>
<feature type="domain" description="ABC transporter" evidence="10">
    <location>
        <begin position="468"/>
        <end position="708"/>
    </location>
</feature>
<keyword evidence="7 9" id="KW-0472">Membrane</keyword>
<dbReference type="GO" id="GO:0005743">
    <property type="term" value="C:mitochondrial inner membrane"/>
    <property type="evidence" value="ECO:0007669"/>
    <property type="project" value="TreeGrafter"/>
</dbReference>
<dbReference type="Proteomes" id="UP000187013">
    <property type="component" value="Unassembled WGS sequence"/>
</dbReference>
<feature type="compositionally biased region" description="Basic and acidic residues" evidence="8">
    <location>
        <begin position="754"/>
        <end position="773"/>
    </location>
</feature>
<keyword evidence="5" id="KW-0067">ATP-binding</keyword>
<dbReference type="Gene3D" id="3.40.50.300">
    <property type="entry name" value="P-loop containing nucleotide triphosphate hydrolases"/>
    <property type="match status" value="1"/>
</dbReference>
<dbReference type="SUPFAM" id="SSF52540">
    <property type="entry name" value="P-loop containing nucleoside triphosphate hydrolases"/>
    <property type="match status" value="1"/>
</dbReference>
<evidence type="ECO:0000313" key="13">
    <source>
        <dbReference type="Proteomes" id="UP000187013"/>
    </source>
</evidence>
<dbReference type="CDD" id="cd18573">
    <property type="entry name" value="ABC_6TM_ABCB10_like"/>
    <property type="match status" value="1"/>
</dbReference>
<evidence type="ECO:0000256" key="3">
    <source>
        <dbReference type="ARBA" id="ARBA00022692"/>
    </source>
</evidence>
<dbReference type="InterPro" id="IPR036640">
    <property type="entry name" value="ABC1_TM_sf"/>
</dbReference>
<dbReference type="PIRSF" id="PIRSF002773">
    <property type="entry name" value="ABC_prm/ATPase_B"/>
    <property type="match status" value="1"/>
</dbReference>
<evidence type="ECO:0000256" key="4">
    <source>
        <dbReference type="ARBA" id="ARBA00022741"/>
    </source>
</evidence>
<feature type="transmembrane region" description="Helical" evidence="9">
    <location>
        <begin position="180"/>
        <end position="206"/>
    </location>
</feature>
<sequence>MNIHLYIYSSTSDSIKLRLTLRTLTLIACGERLQKFPSKVTMLMLFRPVPRILRPLSKSQLRPLGYIRPLNIVRPQIAPISIRISVRWNSQLPPTQEENRGKPVKQILEPIRRKDSSYKDAVRLLSLAKRDWKLLCAAIALLTISCVVGMSIPKVIGLVLDVLRKGLEDKDLQSVSMDDLGPIAFGLTIYQFLGVFAGLLLVGTAANFTRIVMLRILSERVVARLRSSVMNKTLHQDSEFFDTHKVGDLISRLGSDAYVVSRSMTQKVSDGFKALICGGVGIGMMVSISPELSGVLLFFAPPILWSASVFGKKIRHTSKDLQEATGQLTRVAEEQISGVKTVQSFVAEQRELHRYNGAIRGIYDVGRRAAFINAEFFTSTTTLGDMSFLVVLLYGSYLVLQGSLTIGDLTAFMLYTEYTGSSVFGLTTFYSELMQGVGAASRLFDLTDHISSISPTKGQKYIPGKGDIEFKNVSFSYPTRPENQIFKDVNIKVPPGSNVCIVGPSGRGKSTIALLLLRYYNPTTGQILVDGQDISKVNCKSLRRHIGLVQQEPILMSGTIRDNITYGLTEPATKEEIRSVAKQCFCHNFITKFPDGYDTMIGAQGALLSGGQRQRIAIARALIKKPNILVLDEATSALDVESEGAINYTFGQLMKSGSMTIVSIAHRLSTIRRSENVIVLGKDGSVIEAGKFKELFANPNSELCKLLTEKSSRSDGHESPPPPMTNTTQDKTVEQIAEKILERFPEAGQSPDATMKEILKDVSSEGKPVKISP</sequence>
<dbReference type="EMBL" id="BDGX01000045">
    <property type="protein sequence ID" value="GAV54695.1"/>
    <property type="molecule type" value="Genomic_DNA"/>
</dbReference>
<dbReference type="Gene3D" id="1.20.1560.10">
    <property type="entry name" value="ABC transporter type 1, transmembrane domain"/>
    <property type="match status" value="1"/>
</dbReference>
<keyword evidence="4" id="KW-0547">Nucleotide-binding</keyword>
<feature type="region of interest" description="Disordered" evidence="8">
    <location>
        <begin position="709"/>
        <end position="773"/>
    </location>
</feature>
<organism evidence="12 13">
    <name type="scientific">Zygosaccharomyces rouxii</name>
    <dbReference type="NCBI Taxonomy" id="4956"/>
    <lineage>
        <taxon>Eukaryota</taxon>
        <taxon>Fungi</taxon>
        <taxon>Dikarya</taxon>
        <taxon>Ascomycota</taxon>
        <taxon>Saccharomycotina</taxon>
        <taxon>Saccharomycetes</taxon>
        <taxon>Saccharomycetales</taxon>
        <taxon>Saccharomycetaceae</taxon>
        <taxon>Zygosaccharomyces</taxon>
    </lineage>
</organism>